<organism evidence="19 20">
    <name type="scientific">Pyrus ussuriensis x Pyrus communis</name>
    <dbReference type="NCBI Taxonomy" id="2448454"/>
    <lineage>
        <taxon>Eukaryota</taxon>
        <taxon>Viridiplantae</taxon>
        <taxon>Streptophyta</taxon>
        <taxon>Embryophyta</taxon>
        <taxon>Tracheophyta</taxon>
        <taxon>Spermatophyta</taxon>
        <taxon>Magnoliopsida</taxon>
        <taxon>eudicotyledons</taxon>
        <taxon>Gunneridae</taxon>
        <taxon>Pentapetalae</taxon>
        <taxon>rosids</taxon>
        <taxon>fabids</taxon>
        <taxon>Rosales</taxon>
        <taxon>Rosaceae</taxon>
        <taxon>Amygdaloideae</taxon>
        <taxon>Maleae</taxon>
        <taxon>Pyrus</taxon>
    </lineage>
</organism>
<comment type="similarity">
    <text evidence="4">Belongs to the PPR family. P subfamily.</text>
</comment>
<evidence type="ECO:0000256" key="1">
    <source>
        <dbReference type="ARBA" id="ARBA00004123"/>
    </source>
</evidence>
<comment type="caution">
    <text evidence="19">The sequence shown here is derived from an EMBL/GenBank/DDBJ whole genome shotgun (WGS) entry which is preliminary data.</text>
</comment>
<comment type="pathway">
    <text evidence="2">Protein modification; protein sumoylation.</text>
</comment>
<evidence type="ECO:0000256" key="13">
    <source>
        <dbReference type="ARBA" id="ARBA00083458"/>
    </source>
</evidence>
<dbReference type="Pfam" id="PF12854">
    <property type="entry name" value="PPR_1"/>
    <property type="match status" value="1"/>
</dbReference>
<evidence type="ECO:0000256" key="8">
    <source>
        <dbReference type="ARBA" id="ARBA00022771"/>
    </source>
</evidence>
<dbReference type="CDD" id="cd15570">
    <property type="entry name" value="PHD_Bye1p_SIZ1_like"/>
    <property type="match status" value="1"/>
</dbReference>
<dbReference type="InterPro" id="IPR019786">
    <property type="entry name" value="Zinc_finger_PHD-type_CS"/>
</dbReference>
<dbReference type="SUPFAM" id="SSF68906">
    <property type="entry name" value="SAP domain"/>
    <property type="match status" value="1"/>
</dbReference>
<evidence type="ECO:0000256" key="15">
    <source>
        <dbReference type="PROSITE-ProRule" id="PRU00708"/>
    </source>
</evidence>
<evidence type="ECO:0000256" key="14">
    <source>
        <dbReference type="PROSITE-ProRule" id="PRU00452"/>
    </source>
</evidence>
<dbReference type="Gene3D" id="1.25.40.10">
    <property type="entry name" value="Tetratricopeptide repeat domain"/>
    <property type="match status" value="5"/>
</dbReference>
<dbReference type="FunFam" id="1.10.720.30:FF:000014">
    <property type="entry name" value="E3 SUMO-protein ligase SIZ1"/>
    <property type="match status" value="1"/>
</dbReference>
<dbReference type="InterPro" id="IPR013083">
    <property type="entry name" value="Znf_RING/FYVE/PHD"/>
</dbReference>
<dbReference type="PANTHER" id="PTHR46128">
    <property type="entry name" value="MITOCHONDRIAL GROUP I INTRON SPLICING FACTOR CCM1"/>
    <property type="match status" value="1"/>
</dbReference>
<comment type="subcellular location">
    <subcellularLocation>
        <location evidence="1">Nucleus</location>
    </subcellularLocation>
</comment>
<evidence type="ECO:0000259" key="18">
    <source>
        <dbReference type="PROSITE" id="PS51044"/>
    </source>
</evidence>
<dbReference type="InterPro" id="IPR036361">
    <property type="entry name" value="SAP_dom_sf"/>
</dbReference>
<dbReference type="Gene3D" id="1.10.720.30">
    <property type="entry name" value="SAP domain"/>
    <property type="match status" value="1"/>
</dbReference>
<evidence type="ECO:0000256" key="12">
    <source>
        <dbReference type="ARBA" id="ARBA00068604"/>
    </source>
</evidence>
<keyword evidence="8 14" id="KW-0863">Zinc-finger</keyword>
<dbReference type="CDD" id="cd16792">
    <property type="entry name" value="SP-RING_Siz-like"/>
    <property type="match status" value="1"/>
</dbReference>
<dbReference type="NCBIfam" id="TIGR00756">
    <property type="entry name" value="PPR"/>
    <property type="match status" value="9"/>
</dbReference>
<feature type="repeat" description="PPR" evidence="15">
    <location>
        <begin position="1095"/>
        <end position="1129"/>
    </location>
</feature>
<dbReference type="Pfam" id="PF02891">
    <property type="entry name" value="zf-MIZ"/>
    <property type="match status" value="1"/>
</dbReference>
<dbReference type="InterPro" id="IPR004181">
    <property type="entry name" value="Znf_MIZ"/>
</dbReference>
<dbReference type="GO" id="GO:0016925">
    <property type="term" value="P:protein sumoylation"/>
    <property type="evidence" value="ECO:0007669"/>
    <property type="project" value="UniProtKB-UniPathway"/>
</dbReference>
<keyword evidence="7" id="KW-0677">Repeat</keyword>
<evidence type="ECO:0000256" key="7">
    <source>
        <dbReference type="ARBA" id="ARBA00022737"/>
    </source>
</evidence>
<dbReference type="SMART" id="SM00249">
    <property type="entry name" value="PHD"/>
    <property type="match status" value="1"/>
</dbReference>
<keyword evidence="5" id="KW-0808">Transferase</keyword>
<dbReference type="PROSITE" id="PS50800">
    <property type="entry name" value="SAP"/>
    <property type="match status" value="1"/>
</dbReference>
<dbReference type="SMART" id="SM00513">
    <property type="entry name" value="SAP"/>
    <property type="match status" value="1"/>
</dbReference>
<dbReference type="SUPFAM" id="SSF81901">
    <property type="entry name" value="HCP-like"/>
    <property type="match status" value="1"/>
</dbReference>
<feature type="repeat" description="PPR" evidence="15">
    <location>
        <begin position="1060"/>
        <end position="1094"/>
    </location>
</feature>
<proteinExistence type="inferred from homology"/>
<evidence type="ECO:0000259" key="17">
    <source>
        <dbReference type="PROSITE" id="PS50800"/>
    </source>
</evidence>
<feature type="repeat" description="PPR" evidence="15">
    <location>
        <begin position="1200"/>
        <end position="1234"/>
    </location>
</feature>
<dbReference type="InterPro" id="IPR031141">
    <property type="entry name" value="SIZ1/2_SP-RING"/>
</dbReference>
<dbReference type="GO" id="GO:0005634">
    <property type="term" value="C:nucleus"/>
    <property type="evidence" value="ECO:0007669"/>
    <property type="project" value="UniProtKB-SubCell"/>
</dbReference>
<feature type="repeat" description="PPR" evidence="15">
    <location>
        <begin position="1130"/>
        <end position="1164"/>
    </location>
</feature>
<dbReference type="GO" id="GO:0016874">
    <property type="term" value="F:ligase activity"/>
    <property type="evidence" value="ECO:0007669"/>
    <property type="project" value="UniProtKB-KW"/>
</dbReference>
<evidence type="ECO:0000256" key="5">
    <source>
        <dbReference type="ARBA" id="ARBA00022679"/>
    </source>
</evidence>
<keyword evidence="6" id="KW-0479">Metal-binding</keyword>
<evidence type="ECO:0000256" key="4">
    <source>
        <dbReference type="ARBA" id="ARBA00007626"/>
    </source>
</evidence>
<dbReference type="InterPro" id="IPR003034">
    <property type="entry name" value="SAP_dom"/>
</dbReference>
<dbReference type="InterPro" id="IPR002885">
    <property type="entry name" value="PPR_rpt"/>
</dbReference>
<keyword evidence="11" id="KW-0539">Nucleus</keyword>
<feature type="repeat" description="PPR" evidence="15">
    <location>
        <begin position="1305"/>
        <end position="1339"/>
    </location>
</feature>
<dbReference type="InterPro" id="IPR001965">
    <property type="entry name" value="Znf_PHD"/>
</dbReference>
<feature type="domain" description="SP-RING-type" evidence="18">
    <location>
        <begin position="346"/>
        <end position="429"/>
    </location>
</feature>
<evidence type="ECO:0000256" key="2">
    <source>
        <dbReference type="ARBA" id="ARBA00004718"/>
    </source>
</evidence>
<dbReference type="UniPathway" id="UPA00886"/>
<dbReference type="GO" id="GO:0008270">
    <property type="term" value="F:zinc ion binding"/>
    <property type="evidence" value="ECO:0007669"/>
    <property type="project" value="UniProtKB-KW"/>
</dbReference>
<dbReference type="EMBL" id="SMOL01000559">
    <property type="protein sequence ID" value="KAB2606710.1"/>
    <property type="molecule type" value="Genomic_DNA"/>
</dbReference>
<dbReference type="Proteomes" id="UP000327157">
    <property type="component" value="Chromosome 11"/>
</dbReference>
<dbReference type="InterPro" id="IPR011990">
    <property type="entry name" value="TPR-like_helical_dom_sf"/>
</dbReference>
<dbReference type="Gene3D" id="3.30.40.10">
    <property type="entry name" value="Zinc/RING finger domain, C3HC4 (zinc finger)"/>
    <property type="match status" value="2"/>
</dbReference>
<evidence type="ECO:0000313" key="19">
    <source>
        <dbReference type="EMBL" id="KAB2606710.1"/>
    </source>
</evidence>
<sequence>MDLVASCKEKLAYFRIKELKDVLTELGLSKQGKKQDLVDRILAILSDEQVSKMWAKKNAVGKEQVAELVDHTYRKMQISGAPDLASKGQCISDSSNVKTRGEIEDPYQSAIKVRCLCGNSLETESMIKCEDPRCQVWQHMGCVIVPEKPMEGNPPVPELFYCELCRLSRADPFWVTIQHPLQPVKLHVTNSPADGSNPVQSVEKTFQLTRVDKDLLSKQEYDVQVWCMLLNDKVAFRMQWPQYADLQVNGMPVRAINRPGSQLLGANGRDDGPIITPYTKDGFNKISLTGCDARIFCLGVRIVKRRTVQQILNLIPKESDGEGFEDALARVCRCVGGGTAMDNDDSDSDLEVVADSFTVNLRCPMSGSRMKVAGRFKPCPHMGCFDLDVFVEMNQRSRKWQCPICLKNYALENIIIDPYFNRITSKMRYCGEDVAEIEVKPDGSWRVKTKSESDRRELGELGQWHLPDGTLSVPTEGESIPKTEVLKQVKQEGVSEAHTGLKLGIRKNRNGFWEVSKPEDMNTYSGNRLQEQFADHELKVIPMSSSATGSGRDGEDASVNQDGGGNFDFSTNNGIEMDSFSLNVDSAYGFSGQNPSAPVGDAEVIVLSDSDDDIMPSGTIYRNDRTDAAGLGFPVTPSGIADSYGEDHTLGTGGNSCLGLFGNDDEFIPLWPPLAPGTQSGAGFQLFTSEADVPDTLAGLQHSSINCSTSMNGYTLAPETTMGSATLGLDSSVARSDVDMNGGLVDNPMAFPGDDPSLQIFLPTRPSDASVHSDLRDQADMSNGVHTDDWISLRLGGDASGINGAPATPTGLNSRMQMPSREGAMDSLADTGLFSFDRFPVNIDSTNSFLHKSSSALATSLKMMLATTAASSSSLKVGCGSSSRLRLRGMLPCLVQSSSSVVVFVSDYLALFHSRASKSTESRNTQQHRFVKITNLEDALNVFDKMLQRRPLPVVVHLNQILTQVAKLKQYSAVISLNNQMVVSGIRPNVYTLNILTNCFCHLHQIGFSLSVLGNFFKLGFAPDVTTYSTLINGFLLEDREAEAAALFNKMMDGGNCKPNVVTFNTLLKGHCLKGNNIAAIQLLKKMEEGDCKPDVVAYSTVIDSLCKDALVVDALNLFSEMTSKGITPNVITYTSLIHGVCKLGNWKEATRLLNEMVEKHIFPNVHTFSVLVDTFCKEGMVHEARNVVEMMIQRDIEPNMVTYNSLMDGYCLRGEMDEAKTVFDLMLSLGCMVDARSYGILINGYCKLKRIDDARMLFLEMSHKGVVQDPVTYGTLMDGFCKMGRTQDAQNLFSQMQARGQLPDVQIYNILLDGLCKNQQFSKAVELLEEMEEKKLNFNIVTYNILIAVFDKFPCILPLSAALEGVVPLLGPVQASQTPKSHHGSCSVDDCSKNKYL</sequence>
<feature type="repeat" description="PPR" evidence="15">
    <location>
        <begin position="1235"/>
        <end position="1269"/>
    </location>
</feature>
<dbReference type="OrthoDB" id="28127at2759"/>
<feature type="repeat" description="PPR" evidence="15">
    <location>
        <begin position="1024"/>
        <end position="1059"/>
    </location>
</feature>
<evidence type="ECO:0000256" key="16">
    <source>
        <dbReference type="SAM" id="MobiDB-lite"/>
    </source>
</evidence>
<feature type="repeat" description="PPR" evidence="15">
    <location>
        <begin position="1270"/>
        <end position="1304"/>
    </location>
</feature>
<dbReference type="PROSITE" id="PS51044">
    <property type="entry name" value="ZF_SP_RING"/>
    <property type="match status" value="1"/>
</dbReference>
<gene>
    <name evidence="19" type="ORF">D8674_006427</name>
</gene>
<evidence type="ECO:0000256" key="6">
    <source>
        <dbReference type="ARBA" id="ARBA00022723"/>
    </source>
</evidence>
<feature type="repeat" description="PPR" evidence="15">
    <location>
        <begin position="1165"/>
        <end position="1199"/>
    </location>
</feature>
<dbReference type="FunFam" id="3.30.40.10:FF:000241">
    <property type="entry name" value="E3 SUMO-protein ligase SIZ2"/>
    <property type="match status" value="1"/>
</dbReference>
<dbReference type="PROSITE" id="PS51375">
    <property type="entry name" value="PPR"/>
    <property type="match status" value="9"/>
</dbReference>
<dbReference type="PANTHER" id="PTHR46128:SF358">
    <property type="entry name" value="TETRATRICOPEPTIDE REPEAT (TPR)-LIKE SUPERFAMILY PROTEIN"/>
    <property type="match status" value="1"/>
</dbReference>
<dbReference type="SUPFAM" id="SSF57903">
    <property type="entry name" value="FYVE/PHD zinc finger"/>
    <property type="match status" value="1"/>
</dbReference>
<feature type="region of interest" description="Disordered" evidence="16">
    <location>
        <begin position="544"/>
        <end position="571"/>
    </location>
</feature>
<feature type="region of interest" description="Disordered" evidence="16">
    <location>
        <begin position="1376"/>
        <end position="1398"/>
    </location>
</feature>
<evidence type="ECO:0000256" key="10">
    <source>
        <dbReference type="ARBA" id="ARBA00022833"/>
    </source>
</evidence>
<comment type="similarity">
    <text evidence="3">Belongs to the PIAS family.</text>
</comment>
<keyword evidence="9" id="KW-0833">Ubl conjugation pathway</keyword>
<dbReference type="PROSITE" id="PS01359">
    <property type="entry name" value="ZF_PHD_1"/>
    <property type="match status" value="1"/>
</dbReference>
<keyword evidence="20" id="KW-1185">Reference proteome</keyword>
<dbReference type="SUPFAM" id="SSF48452">
    <property type="entry name" value="TPR-like"/>
    <property type="match status" value="1"/>
</dbReference>
<evidence type="ECO:0000256" key="11">
    <source>
        <dbReference type="ARBA" id="ARBA00023242"/>
    </source>
</evidence>
<dbReference type="Pfam" id="PF02037">
    <property type="entry name" value="SAP"/>
    <property type="match status" value="1"/>
</dbReference>
<protein>
    <recommendedName>
        <fullName evidence="12">E3 SUMO-protein ligase SIZ1</fullName>
    </recommendedName>
    <alternativeName>
        <fullName evidence="13">E3 SUMO-protein transferase SIZ1</fullName>
    </alternativeName>
</protein>
<dbReference type="GO" id="GO:0019789">
    <property type="term" value="F:SUMO transferase activity"/>
    <property type="evidence" value="ECO:0007669"/>
    <property type="project" value="UniProtKB-ARBA"/>
</dbReference>
<reference evidence="19 20" key="1">
    <citation type="submission" date="2019-09" db="EMBL/GenBank/DDBJ databases">
        <authorList>
            <person name="Ou C."/>
        </authorList>
    </citation>
    <scope>NUCLEOTIDE SEQUENCE [LARGE SCALE GENOMIC DNA]</scope>
    <source>
        <strain evidence="19">S2</strain>
        <tissue evidence="19">Leaf</tissue>
    </source>
</reference>
<dbReference type="Pfam" id="PF13041">
    <property type="entry name" value="PPR_2"/>
    <property type="match status" value="4"/>
</dbReference>
<evidence type="ECO:0000313" key="20">
    <source>
        <dbReference type="Proteomes" id="UP000327157"/>
    </source>
</evidence>
<feature type="domain" description="SAP" evidence="17">
    <location>
        <begin position="11"/>
        <end position="45"/>
    </location>
</feature>
<keyword evidence="10" id="KW-0862">Zinc</keyword>
<evidence type="ECO:0000256" key="3">
    <source>
        <dbReference type="ARBA" id="ARBA00005383"/>
    </source>
</evidence>
<dbReference type="InterPro" id="IPR011011">
    <property type="entry name" value="Znf_FYVE_PHD"/>
</dbReference>
<dbReference type="InterPro" id="IPR050872">
    <property type="entry name" value="PPR_P_subfamily"/>
</dbReference>
<reference evidence="20" key="2">
    <citation type="submission" date="2019-10" db="EMBL/GenBank/DDBJ databases">
        <title>A de novo genome assembly of a pear dwarfing rootstock.</title>
        <authorList>
            <person name="Wang F."/>
            <person name="Wang J."/>
            <person name="Li S."/>
            <person name="Zhang Y."/>
            <person name="Fang M."/>
            <person name="Ma L."/>
            <person name="Zhao Y."/>
            <person name="Jiang S."/>
        </authorList>
    </citation>
    <scope>NUCLEOTIDE SEQUENCE [LARGE SCALE GENOMIC DNA]</scope>
</reference>
<accession>A0A5N5FZ69</accession>
<reference evidence="19 20" key="3">
    <citation type="submission" date="2019-11" db="EMBL/GenBank/DDBJ databases">
        <title>A de novo genome assembly of a pear dwarfing rootstock.</title>
        <authorList>
            <person name="Wang F."/>
            <person name="Wang J."/>
            <person name="Li S."/>
            <person name="Zhang Y."/>
            <person name="Fang M."/>
            <person name="Ma L."/>
            <person name="Zhao Y."/>
            <person name="Jiang S."/>
        </authorList>
    </citation>
    <scope>NUCLEOTIDE SEQUENCE [LARGE SCALE GENOMIC DNA]</scope>
    <source>
        <strain evidence="19">S2</strain>
        <tissue evidence="19">Leaf</tissue>
    </source>
</reference>
<keyword evidence="19" id="KW-0436">Ligase</keyword>
<evidence type="ECO:0000256" key="9">
    <source>
        <dbReference type="ARBA" id="ARBA00022786"/>
    </source>
</evidence>
<name>A0A5N5FZ69_9ROSA</name>